<feature type="chain" id="PRO_5015162616" description="DUF1236 domain-containing protein" evidence="1">
    <location>
        <begin position="22"/>
        <end position="102"/>
    </location>
</feature>
<protein>
    <recommendedName>
        <fullName evidence="4">DUF1236 domain-containing protein</fullName>
    </recommendedName>
</protein>
<dbReference type="Pfam" id="PF06823">
    <property type="entry name" value="DUF1236"/>
    <property type="match status" value="1"/>
</dbReference>
<keyword evidence="3" id="KW-1185">Reference proteome</keyword>
<evidence type="ECO:0008006" key="4">
    <source>
        <dbReference type="Google" id="ProtNLM"/>
    </source>
</evidence>
<dbReference type="AlphaFoldDB" id="A0A2P7B551"/>
<dbReference type="InterPro" id="IPR009642">
    <property type="entry name" value="DUF1236"/>
</dbReference>
<evidence type="ECO:0000313" key="2">
    <source>
        <dbReference type="EMBL" id="PSH61591.1"/>
    </source>
</evidence>
<feature type="signal peptide" evidence="1">
    <location>
        <begin position="1"/>
        <end position="21"/>
    </location>
</feature>
<sequence length="102" mass="11383">MTFRSTIAATILFAGTAVAVAQTVVVTPEQETVIREYVKTKPVVVQRPSNFELVLGAIIPDIFKPGELAENTVPTRYQYVEMDGRTVLIDPQTRKVVHIIER</sequence>
<dbReference type="RefSeq" id="WP_106666267.1">
    <property type="nucleotide sequence ID" value="NZ_PGGM01000012.1"/>
</dbReference>
<accession>A0A2P7B551</accession>
<dbReference type="Proteomes" id="UP000241764">
    <property type="component" value="Unassembled WGS sequence"/>
</dbReference>
<dbReference type="OrthoDB" id="102964at2"/>
<evidence type="ECO:0000256" key="1">
    <source>
        <dbReference type="SAM" id="SignalP"/>
    </source>
</evidence>
<gene>
    <name evidence="2" type="ORF">CU103_22550</name>
</gene>
<organism evidence="2 3">
    <name type="scientific">Phyllobacterium sophorae</name>
    <dbReference type="NCBI Taxonomy" id="1520277"/>
    <lineage>
        <taxon>Bacteria</taxon>
        <taxon>Pseudomonadati</taxon>
        <taxon>Pseudomonadota</taxon>
        <taxon>Alphaproteobacteria</taxon>
        <taxon>Hyphomicrobiales</taxon>
        <taxon>Phyllobacteriaceae</taxon>
        <taxon>Phyllobacterium</taxon>
    </lineage>
</organism>
<dbReference type="EMBL" id="PGGM01000012">
    <property type="protein sequence ID" value="PSH61591.1"/>
    <property type="molecule type" value="Genomic_DNA"/>
</dbReference>
<name>A0A2P7B551_9HYPH</name>
<keyword evidence="1" id="KW-0732">Signal</keyword>
<proteinExistence type="predicted"/>
<evidence type="ECO:0000313" key="3">
    <source>
        <dbReference type="Proteomes" id="UP000241764"/>
    </source>
</evidence>
<comment type="caution">
    <text evidence="2">The sequence shown here is derived from an EMBL/GenBank/DDBJ whole genome shotgun (WGS) entry which is preliminary data.</text>
</comment>
<reference evidence="3" key="1">
    <citation type="submission" date="2017-11" db="EMBL/GenBank/DDBJ databases">
        <authorList>
            <person name="Kuznetsova I."/>
            <person name="Sazanova A."/>
            <person name="Chirak E."/>
            <person name="Safronova V."/>
            <person name="Willems A."/>
        </authorList>
    </citation>
    <scope>NUCLEOTIDE SEQUENCE [LARGE SCALE GENOMIC DNA]</scope>
    <source>
        <strain evidence="3">CCBAU 03422</strain>
    </source>
</reference>